<gene>
    <name evidence="1" type="ORF">NIES593_12655</name>
</gene>
<dbReference type="Pfam" id="PF11332">
    <property type="entry name" value="DUF3134"/>
    <property type="match status" value="1"/>
</dbReference>
<proteinExistence type="predicted"/>
<dbReference type="RefSeq" id="WP_073599930.1">
    <property type="nucleotide sequence ID" value="NZ_MRCB01000014.1"/>
</dbReference>
<evidence type="ECO:0000313" key="2">
    <source>
        <dbReference type="Proteomes" id="UP000186868"/>
    </source>
</evidence>
<dbReference type="Proteomes" id="UP000186868">
    <property type="component" value="Unassembled WGS sequence"/>
</dbReference>
<dbReference type="InterPro" id="IPR021481">
    <property type="entry name" value="DUF3134"/>
</dbReference>
<comment type="caution">
    <text evidence="1">The sequence shown here is derived from an EMBL/GenBank/DDBJ whole genome shotgun (WGS) entry which is preliminary data.</text>
</comment>
<sequence>MLNYPSLHQEPRYAPAGVIPLNRDRSHLDWLAAHGRLIARQREETEDRLLDSIDLSDLLDVEEDIFEGTEVETDQEFDTLDEEYLDETT</sequence>
<reference evidence="1 2" key="1">
    <citation type="submission" date="2016-11" db="EMBL/GenBank/DDBJ databases">
        <title>Draft Genome Sequences of Nine Cyanobacterial Strains from Diverse Habitats.</title>
        <authorList>
            <person name="Zhu T."/>
            <person name="Hou S."/>
            <person name="Lu X."/>
            <person name="Hess W.R."/>
        </authorList>
    </citation>
    <scope>NUCLEOTIDE SEQUENCE [LARGE SCALE GENOMIC DNA]</scope>
    <source>
        <strain evidence="1 2">NIES-593</strain>
    </source>
</reference>
<organism evidence="1 2">
    <name type="scientific">Hydrococcus rivularis NIES-593</name>
    <dbReference type="NCBI Taxonomy" id="1921803"/>
    <lineage>
        <taxon>Bacteria</taxon>
        <taxon>Bacillati</taxon>
        <taxon>Cyanobacteriota</taxon>
        <taxon>Cyanophyceae</taxon>
        <taxon>Pleurocapsales</taxon>
        <taxon>Hydrococcaceae</taxon>
        <taxon>Hydrococcus</taxon>
    </lineage>
</organism>
<dbReference type="STRING" id="1921803.NIES593_12655"/>
<accession>A0A1U7HFJ6</accession>
<dbReference type="EMBL" id="MRCB01000014">
    <property type="protein sequence ID" value="OKH22321.1"/>
    <property type="molecule type" value="Genomic_DNA"/>
</dbReference>
<name>A0A1U7HFJ6_9CYAN</name>
<dbReference type="OrthoDB" id="542362at2"/>
<dbReference type="AlphaFoldDB" id="A0A1U7HFJ6"/>
<evidence type="ECO:0008006" key="3">
    <source>
        <dbReference type="Google" id="ProtNLM"/>
    </source>
</evidence>
<protein>
    <recommendedName>
        <fullName evidence="3">DUF3134 domain-containing protein</fullName>
    </recommendedName>
</protein>
<keyword evidence="2" id="KW-1185">Reference proteome</keyword>
<evidence type="ECO:0000313" key="1">
    <source>
        <dbReference type="EMBL" id="OKH22321.1"/>
    </source>
</evidence>